<dbReference type="InterPro" id="IPR036388">
    <property type="entry name" value="WH-like_DNA-bd_sf"/>
</dbReference>
<evidence type="ECO:0000256" key="4">
    <source>
        <dbReference type="ARBA" id="ARBA00023163"/>
    </source>
</evidence>
<dbReference type="EMBL" id="CP002568">
    <property type="protein sequence ID" value="ADZ69147.1"/>
    <property type="molecule type" value="Genomic_DNA"/>
</dbReference>
<name>F2IVP0_POLGS</name>
<dbReference type="PANTHER" id="PTHR30537:SF79">
    <property type="entry name" value="TRANSCRIPTIONAL REGULATOR-RELATED"/>
    <property type="match status" value="1"/>
</dbReference>
<dbReference type="GO" id="GO:0003700">
    <property type="term" value="F:DNA-binding transcription factor activity"/>
    <property type="evidence" value="ECO:0007669"/>
    <property type="project" value="InterPro"/>
</dbReference>
<dbReference type="InterPro" id="IPR005119">
    <property type="entry name" value="LysR_subst-bd"/>
</dbReference>
<dbReference type="Pfam" id="PF03466">
    <property type="entry name" value="LysR_substrate"/>
    <property type="match status" value="1"/>
</dbReference>
<dbReference type="KEGG" id="pgv:SL003B_0717"/>
<dbReference type="Gene3D" id="1.10.10.10">
    <property type="entry name" value="Winged helix-like DNA-binding domain superfamily/Winged helix DNA-binding domain"/>
    <property type="match status" value="1"/>
</dbReference>
<dbReference type="PATRIC" id="fig|991905.3.peg.727"/>
<dbReference type="InterPro" id="IPR036390">
    <property type="entry name" value="WH_DNA-bd_sf"/>
</dbReference>
<dbReference type="STRING" id="991905.SL003B_0717"/>
<keyword evidence="3" id="KW-0238">DNA-binding</keyword>
<dbReference type="PROSITE" id="PS50931">
    <property type="entry name" value="HTH_LYSR"/>
    <property type="match status" value="1"/>
</dbReference>
<keyword evidence="7" id="KW-1185">Reference proteome</keyword>
<evidence type="ECO:0000313" key="7">
    <source>
        <dbReference type="Proteomes" id="UP000008130"/>
    </source>
</evidence>
<keyword evidence="4" id="KW-0804">Transcription</keyword>
<dbReference type="eggNOG" id="COG0583">
    <property type="taxonomic scope" value="Bacteria"/>
</dbReference>
<dbReference type="GO" id="GO:0006351">
    <property type="term" value="P:DNA-templated transcription"/>
    <property type="evidence" value="ECO:0007669"/>
    <property type="project" value="TreeGrafter"/>
</dbReference>
<dbReference type="OrthoDB" id="9794694at2"/>
<sequence length="309" mass="33643">MTVKGPNDSATRTLSRLPPLILLRAFEAVGRTGSMRKAADDIGVSHTVVSRHVRNLEAWMGCKLVAAGPRGVALTDAGEILLASVSRAFQAIATTASELRPRPRGGSIRIWSMPGLASRWLTPRISEIEKQLAGADIVLRSTSVLPDFARSEADLVIGFGPFDGLPDGAIRLVQPRMFPVASVRWLTENGMPESLARLPMLPLIHEESHRQWHDWFEAAQVQVRGPLSGPRLGDANLGFDAALAGQGIALVSRVLAQRELETAALHELFDTDIRLGGYYLLASPERRADPAIGHFTRWIADELAKSEQT</sequence>
<dbReference type="InterPro" id="IPR058163">
    <property type="entry name" value="LysR-type_TF_proteobact-type"/>
</dbReference>
<dbReference type="Pfam" id="PF00126">
    <property type="entry name" value="HTH_1"/>
    <property type="match status" value="1"/>
</dbReference>
<dbReference type="Gene3D" id="3.40.190.10">
    <property type="entry name" value="Periplasmic binding protein-like II"/>
    <property type="match status" value="2"/>
</dbReference>
<evidence type="ECO:0000313" key="6">
    <source>
        <dbReference type="EMBL" id="ADZ69147.1"/>
    </source>
</evidence>
<dbReference type="GO" id="GO:0043565">
    <property type="term" value="F:sequence-specific DNA binding"/>
    <property type="evidence" value="ECO:0007669"/>
    <property type="project" value="TreeGrafter"/>
</dbReference>
<proteinExistence type="inferred from homology"/>
<dbReference type="RefSeq" id="WP_013651467.1">
    <property type="nucleotide sequence ID" value="NC_015259.1"/>
</dbReference>
<dbReference type="PANTHER" id="PTHR30537">
    <property type="entry name" value="HTH-TYPE TRANSCRIPTIONAL REGULATOR"/>
    <property type="match status" value="1"/>
</dbReference>
<protein>
    <submittedName>
        <fullName evidence="6">Putative transcriptional regulator protein, LysR family</fullName>
    </submittedName>
</protein>
<evidence type="ECO:0000259" key="5">
    <source>
        <dbReference type="PROSITE" id="PS50931"/>
    </source>
</evidence>
<gene>
    <name evidence="6" type="ordered locus">SL003B_0717</name>
</gene>
<evidence type="ECO:0000256" key="1">
    <source>
        <dbReference type="ARBA" id="ARBA00009437"/>
    </source>
</evidence>
<reference evidence="6 7" key="1">
    <citation type="journal article" date="2011" name="J. Bacteriol.">
        <title>Complete genome sequence of Polymorphum gilvum SL003B-26A1T, a crude oil-degrading bacterium from oil-polluted saline soil.</title>
        <authorList>
            <person name="Li S.G."/>
            <person name="Tang Y.Q."/>
            <person name="Nie Y."/>
            <person name="Cai M."/>
            <person name="Wu X.L."/>
        </authorList>
    </citation>
    <scope>NUCLEOTIDE SEQUENCE [LARGE SCALE GENOMIC DNA]</scope>
    <source>
        <strain evidence="7">LMG 25793 / CGMCC 1.9160 / SL003B-26A1</strain>
    </source>
</reference>
<organism evidence="6 7">
    <name type="scientific">Polymorphum gilvum (strain LMG 25793 / CGMCC 1.9160 / SL003B-26A1)</name>
    <dbReference type="NCBI Taxonomy" id="991905"/>
    <lineage>
        <taxon>Bacteria</taxon>
        <taxon>Pseudomonadati</taxon>
        <taxon>Pseudomonadota</taxon>
        <taxon>Alphaproteobacteria</taxon>
        <taxon>Rhodobacterales</taxon>
        <taxon>Paracoccaceae</taxon>
        <taxon>Polymorphum</taxon>
    </lineage>
</organism>
<comment type="similarity">
    <text evidence="1">Belongs to the LysR transcriptional regulatory family.</text>
</comment>
<dbReference type="SUPFAM" id="SSF53850">
    <property type="entry name" value="Periplasmic binding protein-like II"/>
    <property type="match status" value="1"/>
</dbReference>
<dbReference type="AlphaFoldDB" id="F2IVP0"/>
<evidence type="ECO:0000256" key="3">
    <source>
        <dbReference type="ARBA" id="ARBA00023125"/>
    </source>
</evidence>
<dbReference type="SUPFAM" id="SSF46785">
    <property type="entry name" value="Winged helix' DNA-binding domain"/>
    <property type="match status" value="1"/>
</dbReference>
<accession>F2IVP0</accession>
<evidence type="ECO:0000256" key="2">
    <source>
        <dbReference type="ARBA" id="ARBA00023015"/>
    </source>
</evidence>
<dbReference type="Proteomes" id="UP000008130">
    <property type="component" value="Chromosome"/>
</dbReference>
<keyword evidence="2" id="KW-0805">Transcription regulation</keyword>
<dbReference type="HOGENOM" id="CLU_039613_37_0_5"/>
<feature type="domain" description="HTH lysR-type" evidence="5">
    <location>
        <begin position="18"/>
        <end position="75"/>
    </location>
</feature>
<dbReference type="InterPro" id="IPR000847">
    <property type="entry name" value="LysR_HTH_N"/>
</dbReference>